<keyword evidence="2 9" id="KW-0812">Transmembrane</keyword>
<dbReference type="GO" id="GO:0006954">
    <property type="term" value="P:inflammatory response"/>
    <property type="evidence" value="ECO:0007669"/>
    <property type="project" value="TreeGrafter"/>
</dbReference>
<accession>A0A974GZY0</accession>
<comment type="similarity">
    <text evidence="8">Belongs to the chemokine-like receptor (CMKLR) family.</text>
</comment>
<dbReference type="InterPro" id="IPR000826">
    <property type="entry name" value="Formyl_rcpt-rel"/>
</dbReference>
<reference evidence="11" key="1">
    <citation type="submission" date="2016-05" db="EMBL/GenBank/DDBJ databases">
        <title>WGS assembly of Xenopus laevis.</title>
        <authorList>
            <person name="Session A."/>
            <person name="Uno Y."/>
            <person name="Kwon T."/>
            <person name="Chapman J."/>
            <person name="Toyoda A."/>
            <person name="Takahashi S."/>
            <person name="Fukui A."/>
            <person name="Hikosaka A."/>
            <person name="Putnam N."/>
            <person name="Stites J."/>
            <person name="Van Heeringen S."/>
            <person name="Quigley I."/>
            <person name="Heinz S."/>
            <person name="Hellsten U."/>
            <person name="Lyons J."/>
            <person name="Suzuki A."/>
            <person name="Kondo M."/>
            <person name="Ogino H."/>
            <person name="Ochi H."/>
            <person name="Bogdanovic O."/>
            <person name="Lister R."/>
            <person name="Georgiou G."/>
            <person name="Paranjpe S."/>
            <person name="Van Kruijsbergen I."/>
            <person name="Mozaffari S."/>
            <person name="Shu S."/>
            <person name="Schmutz J."/>
            <person name="Jenkins J."/>
            <person name="Grimwood J."/>
            <person name="Carlson J."/>
            <person name="Mitros T."/>
            <person name="Simakov O."/>
            <person name="Heald R."/>
            <person name="Miller K."/>
            <person name="Haudenschild C."/>
            <person name="Kuroki Y."/>
            <person name="Tanaka T."/>
            <person name="Michiue T."/>
            <person name="Watanabe M."/>
            <person name="Kinoshita T."/>
            <person name="Ohta Y."/>
            <person name="Mawaribuchi S."/>
            <person name="Suzuki Y."/>
            <person name="Haramoto Y."/>
            <person name="Yamamoto T."/>
            <person name="Takagi C."/>
            <person name="Kitzman J."/>
            <person name="Shendure J."/>
            <person name="Nakayama T."/>
            <person name="Izutsu Y."/>
            <person name="Robert J."/>
            <person name="Dichmann D."/>
            <person name="Flajnik M."/>
            <person name="Houston D."/>
            <person name="Marcotte E."/>
            <person name="Wallingford J."/>
            <person name="Ito Y."/>
            <person name="Asashima M."/>
            <person name="Ueno N."/>
            <person name="Matsuda Y."/>
            <person name="Jan Veenstra G."/>
            <person name="Fujiyama A."/>
            <person name="Harland R."/>
            <person name="Taira M."/>
            <person name="Rokhsar D.S."/>
        </authorList>
    </citation>
    <scope>NUCLEOTIDE SEQUENCE</scope>
    <source>
        <strain evidence="11">J</strain>
        <tissue evidence="11">Blood</tissue>
    </source>
</reference>
<evidence type="ECO:0000313" key="11">
    <source>
        <dbReference type="EMBL" id="OCT56973.1"/>
    </source>
</evidence>
<keyword evidence="5 9" id="KW-0472">Membrane</keyword>
<gene>
    <name evidence="11" type="ORF">XELAEV_18004156mg</name>
</gene>
<evidence type="ECO:0000256" key="3">
    <source>
        <dbReference type="ARBA" id="ARBA00022989"/>
    </source>
</evidence>
<dbReference type="EMBL" id="KV467240">
    <property type="protein sequence ID" value="OCT56973.1"/>
    <property type="molecule type" value="Genomic_DNA"/>
</dbReference>
<protein>
    <recommendedName>
        <fullName evidence="10">G-protein coupled receptors family 1 profile domain-containing protein</fullName>
    </recommendedName>
</protein>
<keyword evidence="6" id="KW-0675">Receptor</keyword>
<feature type="domain" description="G-protein coupled receptors family 1 profile" evidence="10">
    <location>
        <begin position="1"/>
        <end position="154"/>
    </location>
</feature>
<dbReference type="GO" id="GO:0007200">
    <property type="term" value="P:phospholipase C-activating G protein-coupled receptor signaling pathway"/>
    <property type="evidence" value="ECO:0007669"/>
    <property type="project" value="TreeGrafter"/>
</dbReference>
<keyword evidence="4" id="KW-0297">G-protein coupled receptor</keyword>
<evidence type="ECO:0000256" key="7">
    <source>
        <dbReference type="ARBA" id="ARBA00023224"/>
    </source>
</evidence>
<feature type="transmembrane region" description="Helical" evidence="9">
    <location>
        <begin position="77"/>
        <end position="100"/>
    </location>
</feature>
<dbReference type="PROSITE" id="PS50262">
    <property type="entry name" value="G_PROTEIN_RECEP_F1_2"/>
    <property type="match status" value="1"/>
</dbReference>
<dbReference type="GO" id="GO:0005886">
    <property type="term" value="C:plasma membrane"/>
    <property type="evidence" value="ECO:0007669"/>
    <property type="project" value="TreeGrafter"/>
</dbReference>
<comment type="subcellular location">
    <subcellularLocation>
        <location evidence="1">Membrane</location>
        <topology evidence="1">Multi-pass membrane protein</topology>
    </subcellularLocation>
</comment>
<keyword evidence="7" id="KW-0807">Transducer</keyword>
<evidence type="ECO:0000256" key="2">
    <source>
        <dbReference type="ARBA" id="ARBA00022692"/>
    </source>
</evidence>
<dbReference type="PANTHER" id="PTHR24225">
    <property type="entry name" value="CHEMOTACTIC RECEPTOR"/>
    <property type="match status" value="1"/>
</dbReference>
<dbReference type="PANTHER" id="PTHR24225:SF73">
    <property type="entry name" value="C3A ANAPHYLATOXIN CHEMOTACTIC RECEPTOR-LIKE"/>
    <property type="match status" value="1"/>
</dbReference>
<sequence length="154" mass="18008">MWPFWAKSHRTKRSATTGIVIIWILSLLISVKILLLFEGFHDLLECAPQEGGYYVVYNISKVEKFEALKHPFHITRFVVMFLLPFTIILLCYGFIVCKVATLRRANKSQRSLKIIIAIVTCFFGCWFPYNLWQFISLRTREDHIGVDLIISSIY</sequence>
<dbReference type="PRINTS" id="PR00237">
    <property type="entry name" value="GPCRRHODOPSN"/>
</dbReference>
<evidence type="ECO:0000256" key="9">
    <source>
        <dbReference type="SAM" id="Phobius"/>
    </source>
</evidence>
<dbReference type="InterPro" id="IPR017452">
    <property type="entry name" value="GPCR_Rhodpsn_7TM"/>
</dbReference>
<dbReference type="Proteomes" id="UP000694892">
    <property type="component" value="Unassembled WGS sequence"/>
</dbReference>
<name>A0A974GZY0_XENLA</name>
<evidence type="ECO:0000256" key="6">
    <source>
        <dbReference type="ARBA" id="ARBA00023170"/>
    </source>
</evidence>
<evidence type="ECO:0000259" key="10">
    <source>
        <dbReference type="PROSITE" id="PS50262"/>
    </source>
</evidence>
<organism evidence="11">
    <name type="scientific">Xenopus laevis</name>
    <name type="common">African clawed frog</name>
    <dbReference type="NCBI Taxonomy" id="8355"/>
    <lineage>
        <taxon>Eukaryota</taxon>
        <taxon>Metazoa</taxon>
        <taxon>Chordata</taxon>
        <taxon>Craniata</taxon>
        <taxon>Vertebrata</taxon>
        <taxon>Euteleostomi</taxon>
        <taxon>Amphibia</taxon>
        <taxon>Batrachia</taxon>
        <taxon>Anura</taxon>
        <taxon>Pipoidea</taxon>
        <taxon>Pipidae</taxon>
        <taxon>Xenopodinae</taxon>
        <taxon>Xenopus</taxon>
        <taxon>Xenopus</taxon>
    </lineage>
</organism>
<evidence type="ECO:0000256" key="4">
    <source>
        <dbReference type="ARBA" id="ARBA00023040"/>
    </source>
</evidence>
<evidence type="ECO:0000256" key="8">
    <source>
        <dbReference type="ARBA" id="ARBA00025736"/>
    </source>
</evidence>
<keyword evidence="3 9" id="KW-1133">Transmembrane helix</keyword>
<evidence type="ECO:0000256" key="5">
    <source>
        <dbReference type="ARBA" id="ARBA00023136"/>
    </source>
</evidence>
<dbReference type="GO" id="GO:0004875">
    <property type="term" value="F:complement receptor activity"/>
    <property type="evidence" value="ECO:0007669"/>
    <property type="project" value="TreeGrafter"/>
</dbReference>
<evidence type="ECO:0000256" key="1">
    <source>
        <dbReference type="ARBA" id="ARBA00004141"/>
    </source>
</evidence>
<dbReference type="AlphaFoldDB" id="A0A974GZY0"/>
<proteinExistence type="inferred from homology"/>
<dbReference type="Pfam" id="PF00001">
    <property type="entry name" value="7tm_1"/>
    <property type="match status" value="1"/>
</dbReference>
<feature type="transmembrane region" description="Helical" evidence="9">
    <location>
        <begin position="20"/>
        <end position="37"/>
    </location>
</feature>
<dbReference type="GO" id="GO:0004982">
    <property type="term" value="F:N-formyl peptide receptor activity"/>
    <property type="evidence" value="ECO:0007669"/>
    <property type="project" value="TreeGrafter"/>
</dbReference>
<dbReference type="GO" id="GO:0007204">
    <property type="term" value="P:positive regulation of cytosolic calcium ion concentration"/>
    <property type="evidence" value="ECO:0007669"/>
    <property type="project" value="TreeGrafter"/>
</dbReference>
<dbReference type="SUPFAM" id="SSF81321">
    <property type="entry name" value="Family A G protein-coupled receptor-like"/>
    <property type="match status" value="1"/>
</dbReference>
<dbReference type="Gene3D" id="1.20.1070.10">
    <property type="entry name" value="Rhodopsin 7-helix transmembrane proteins"/>
    <property type="match status" value="1"/>
</dbReference>
<dbReference type="InterPro" id="IPR000276">
    <property type="entry name" value="GPCR_Rhodpsn"/>
</dbReference>
<feature type="transmembrane region" description="Helical" evidence="9">
    <location>
        <begin position="112"/>
        <end position="129"/>
    </location>
</feature>